<name>A0A225WP55_9STRA</name>
<reference evidence="2" key="1">
    <citation type="submission" date="2017-03" db="EMBL/GenBank/DDBJ databases">
        <title>Phytopthora megakarya and P. palmivora, two closely related causual agents of cacao black pod achieved similar genome size and gene model numbers by different mechanisms.</title>
        <authorList>
            <person name="Ali S."/>
            <person name="Shao J."/>
            <person name="Larry D.J."/>
            <person name="Kronmiller B."/>
            <person name="Shen D."/>
            <person name="Strem M.D."/>
            <person name="Melnick R.L."/>
            <person name="Guiltinan M.J."/>
            <person name="Tyler B.M."/>
            <person name="Meinhardt L.W."/>
            <person name="Bailey B.A."/>
        </authorList>
    </citation>
    <scope>NUCLEOTIDE SEQUENCE [LARGE SCALE GENOMIC DNA]</scope>
    <source>
        <strain evidence="2">zdho120</strain>
    </source>
</reference>
<protein>
    <submittedName>
        <fullName evidence="1">Uncharacterized protein</fullName>
    </submittedName>
</protein>
<dbReference type="Proteomes" id="UP000198211">
    <property type="component" value="Unassembled WGS sequence"/>
</dbReference>
<evidence type="ECO:0000313" key="1">
    <source>
        <dbReference type="EMBL" id="OWZ18747.1"/>
    </source>
</evidence>
<proteinExistence type="predicted"/>
<gene>
    <name evidence="1" type="ORF">PHMEG_0007113</name>
</gene>
<organism evidence="1 2">
    <name type="scientific">Phytophthora megakarya</name>
    <dbReference type="NCBI Taxonomy" id="4795"/>
    <lineage>
        <taxon>Eukaryota</taxon>
        <taxon>Sar</taxon>
        <taxon>Stramenopiles</taxon>
        <taxon>Oomycota</taxon>
        <taxon>Peronosporomycetes</taxon>
        <taxon>Peronosporales</taxon>
        <taxon>Peronosporaceae</taxon>
        <taxon>Phytophthora</taxon>
    </lineage>
</organism>
<sequence length="114" mass="13309">MNHVWNSSNVPYFWAGAHELRAMVQYMREPIVHDVNRHEDAHIQRYIYKTHRTTESSDHESGYGEALNDRDNTYVLAGLFIVCQRYLSYAIKNTISQGCSMDSYFSAGMQREIL</sequence>
<dbReference type="AlphaFoldDB" id="A0A225WP55"/>
<comment type="caution">
    <text evidence="1">The sequence shown here is derived from an EMBL/GenBank/DDBJ whole genome shotgun (WGS) entry which is preliminary data.</text>
</comment>
<dbReference type="EMBL" id="NBNE01000543">
    <property type="protein sequence ID" value="OWZ18747.1"/>
    <property type="molecule type" value="Genomic_DNA"/>
</dbReference>
<evidence type="ECO:0000313" key="2">
    <source>
        <dbReference type="Proteomes" id="UP000198211"/>
    </source>
</evidence>
<keyword evidence="2" id="KW-1185">Reference proteome</keyword>
<accession>A0A225WP55</accession>